<feature type="region of interest" description="Disordered" evidence="1">
    <location>
        <begin position="161"/>
        <end position="224"/>
    </location>
</feature>
<evidence type="ECO:0000313" key="3">
    <source>
        <dbReference type="Proteomes" id="UP001153269"/>
    </source>
</evidence>
<protein>
    <submittedName>
        <fullName evidence="2">Uncharacterized protein</fullName>
    </submittedName>
</protein>
<keyword evidence="3" id="KW-1185">Reference proteome</keyword>
<feature type="compositionally biased region" description="Polar residues" evidence="1">
    <location>
        <begin position="161"/>
        <end position="170"/>
    </location>
</feature>
<comment type="caution">
    <text evidence="2">The sequence shown here is derived from an EMBL/GenBank/DDBJ whole genome shotgun (WGS) entry which is preliminary data.</text>
</comment>
<proteinExistence type="predicted"/>
<evidence type="ECO:0000313" key="2">
    <source>
        <dbReference type="EMBL" id="CAB1459404.1"/>
    </source>
</evidence>
<gene>
    <name evidence="2" type="ORF">PLEPLA_LOCUS47241</name>
</gene>
<feature type="region of interest" description="Disordered" evidence="1">
    <location>
        <begin position="1"/>
        <end position="32"/>
    </location>
</feature>
<evidence type="ECO:0000256" key="1">
    <source>
        <dbReference type="SAM" id="MobiDB-lite"/>
    </source>
</evidence>
<sequence length="239" mass="25305">MTEEVPGAGLGSQQPGDTAAADGAAGPLSEHNEKPVNQHTLISTASEHACQVMVPASKRHGSCEKRLLCGRPVHYRSAAPQEVLTRMNEEADVTRTKHLGGEIWELCWFQDRRGDAWDLSLHPSSHIMSFFTGPKGGGNTEGSCGVAAAAVWVLSSCPSAPTPSSLTLTGWQDGGRRSVTGLGNEPGEQPVGEADGEDVAERERGGEEEEEEEEEEGSSDAPVALRIQMAFIFRASGGV</sequence>
<accession>A0A9N7ZEW9</accession>
<name>A0A9N7ZEW9_PLEPL</name>
<reference evidence="2" key="1">
    <citation type="submission" date="2020-03" db="EMBL/GenBank/DDBJ databases">
        <authorList>
            <person name="Weist P."/>
        </authorList>
    </citation>
    <scope>NUCLEOTIDE SEQUENCE</scope>
</reference>
<feature type="compositionally biased region" description="Acidic residues" evidence="1">
    <location>
        <begin position="206"/>
        <end position="218"/>
    </location>
</feature>
<organism evidence="2 3">
    <name type="scientific">Pleuronectes platessa</name>
    <name type="common">European plaice</name>
    <dbReference type="NCBI Taxonomy" id="8262"/>
    <lineage>
        <taxon>Eukaryota</taxon>
        <taxon>Metazoa</taxon>
        <taxon>Chordata</taxon>
        <taxon>Craniata</taxon>
        <taxon>Vertebrata</taxon>
        <taxon>Euteleostomi</taxon>
        <taxon>Actinopterygii</taxon>
        <taxon>Neopterygii</taxon>
        <taxon>Teleostei</taxon>
        <taxon>Neoteleostei</taxon>
        <taxon>Acanthomorphata</taxon>
        <taxon>Carangaria</taxon>
        <taxon>Pleuronectiformes</taxon>
        <taxon>Pleuronectoidei</taxon>
        <taxon>Pleuronectidae</taxon>
        <taxon>Pleuronectes</taxon>
    </lineage>
</organism>
<dbReference type="AlphaFoldDB" id="A0A9N7ZEW9"/>
<feature type="compositionally biased region" description="Low complexity" evidence="1">
    <location>
        <begin position="16"/>
        <end position="26"/>
    </location>
</feature>
<dbReference type="EMBL" id="CADEAL010004429">
    <property type="protein sequence ID" value="CAB1459404.1"/>
    <property type="molecule type" value="Genomic_DNA"/>
</dbReference>
<dbReference type="Proteomes" id="UP001153269">
    <property type="component" value="Unassembled WGS sequence"/>
</dbReference>